<feature type="domain" description="Sigma-54 factor interaction" evidence="7">
    <location>
        <begin position="152"/>
        <end position="378"/>
    </location>
</feature>
<evidence type="ECO:0000256" key="2">
    <source>
        <dbReference type="ARBA" id="ARBA00022840"/>
    </source>
</evidence>
<proteinExistence type="predicted"/>
<dbReference type="InterPro" id="IPR035965">
    <property type="entry name" value="PAS-like_dom_sf"/>
</dbReference>
<evidence type="ECO:0000256" key="1">
    <source>
        <dbReference type="ARBA" id="ARBA00022741"/>
    </source>
</evidence>
<dbReference type="InterPro" id="IPR058031">
    <property type="entry name" value="AAA_lid_NorR"/>
</dbReference>
<dbReference type="PROSITE" id="PS50045">
    <property type="entry name" value="SIGMA54_INTERACT_4"/>
    <property type="match status" value="1"/>
</dbReference>
<dbReference type="InterPro" id="IPR002078">
    <property type="entry name" value="Sigma_54_int"/>
</dbReference>
<dbReference type="InterPro" id="IPR003593">
    <property type="entry name" value="AAA+_ATPase"/>
</dbReference>
<dbReference type="PANTHER" id="PTHR32071">
    <property type="entry name" value="TRANSCRIPTIONAL REGULATORY PROTEIN"/>
    <property type="match status" value="1"/>
</dbReference>
<keyword evidence="3" id="KW-0805">Transcription regulation</keyword>
<dbReference type="InterPro" id="IPR025943">
    <property type="entry name" value="Sigma_54_int_dom_ATP-bd_2"/>
</dbReference>
<dbReference type="EMBL" id="AP025730">
    <property type="protein sequence ID" value="BDI06753.1"/>
    <property type="molecule type" value="Genomic_DNA"/>
</dbReference>
<keyword evidence="9" id="KW-1185">Reference proteome</keyword>
<dbReference type="PRINTS" id="PR01590">
    <property type="entry name" value="HTHFIS"/>
</dbReference>
<organism evidence="8 9">
    <name type="scientific">Sphaerotilus microaerophilus</name>
    <dbReference type="NCBI Taxonomy" id="2914710"/>
    <lineage>
        <taxon>Bacteria</taxon>
        <taxon>Pseudomonadati</taxon>
        <taxon>Pseudomonadota</taxon>
        <taxon>Betaproteobacteria</taxon>
        <taxon>Burkholderiales</taxon>
        <taxon>Sphaerotilaceae</taxon>
        <taxon>Sphaerotilus</taxon>
    </lineage>
</organism>
<evidence type="ECO:0000256" key="6">
    <source>
        <dbReference type="SAM" id="MobiDB-lite"/>
    </source>
</evidence>
<evidence type="ECO:0000256" key="5">
    <source>
        <dbReference type="ARBA" id="ARBA00023163"/>
    </source>
</evidence>
<gene>
    <name evidence="8" type="ORF">CATMQ487_37230</name>
</gene>
<keyword evidence="5" id="KW-0804">Transcription</keyword>
<feature type="region of interest" description="Disordered" evidence="6">
    <location>
        <begin position="1"/>
        <end position="23"/>
    </location>
</feature>
<dbReference type="Gene3D" id="1.10.10.60">
    <property type="entry name" value="Homeodomain-like"/>
    <property type="match status" value="1"/>
</dbReference>
<dbReference type="SMART" id="SM00382">
    <property type="entry name" value="AAA"/>
    <property type="match status" value="1"/>
</dbReference>
<dbReference type="Pfam" id="PF00158">
    <property type="entry name" value="Sigma54_activat"/>
    <property type="match status" value="1"/>
</dbReference>
<evidence type="ECO:0000256" key="4">
    <source>
        <dbReference type="ARBA" id="ARBA00023125"/>
    </source>
</evidence>
<evidence type="ECO:0000313" key="9">
    <source>
        <dbReference type="Proteomes" id="UP001057498"/>
    </source>
</evidence>
<dbReference type="SUPFAM" id="SSF46689">
    <property type="entry name" value="Homeodomain-like"/>
    <property type="match status" value="1"/>
</dbReference>
<dbReference type="Gene3D" id="1.10.8.60">
    <property type="match status" value="1"/>
</dbReference>
<dbReference type="SUPFAM" id="SSF52540">
    <property type="entry name" value="P-loop containing nucleoside triphosphate hydrolases"/>
    <property type="match status" value="1"/>
</dbReference>
<reference evidence="8" key="1">
    <citation type="submission" date="2022-04" db="EMBL/GenBank/DDBJ databases">
        <title>Whole genome sequence of Sphaerotilus sp. FB-5.</title>
        <authorList>
            <person name="Takeda M."/>
            <person name="Narihara S."/>
            <person name="Akimoto M."/>
            <person name="Akimoto R."/>
            <person name="Nishiyashiki S."/>
            <person name="Murakami T."/>
        </authorList>
    </citation>
    <scope>NUCLEOTIDE SEQUENCE</scope>
    <source>
        <strain evidence="8">FB-5</strain>
    </source>
</reference>
<dbReference type="RefSeq" id="WP_251969999.1">
    <property type="nucleotide sequence ID" value="NZ_AP025730.1"/>
</dbReference>
<dbReference type="CDD" id="cd00009">
    <property type="entry name" value="AAA"/>
    <property type="match status" value="1"/>
</dbReference>
<keyword evidence="2" id="KW-0067">ATP-binding</keyword>
<dbReference type="PROSITE" id="PS00676">
    <property type="entry name" value="SIGMA54_INTERACT_2"/>
    <property type="match status" value="1"/>
</dbReference>
<dbReference type="Pfam" id="PF08448">
    <property type="entry name" value="PAS_4"/>
    <property type="match status" value="1"/>
</dbReference>
<dbReference type="InterPro" id="IPR027417">
    <property type="entry name" value="P-loop_NTPase"/>
</dbReference>
<name>A0ABN6PRP4_9BURK</name>
<dbReference type="InterPro" id="IPR025944">
    <property type="entry name" value="Sigma_54_int_dom_CS"/>
</dbReference>
<dbReference type="PROSITE" id="PS00675">
    <property type="entry name" value="SIGMA54_INTERACT_1"/>
    <property type="match status" value="1"/>
</dbReference>
<protein>
    <submittedName>
        <fullName evidence="8">Sigma-54-dependent Fis family transcriptional regulator</fullName>
    </submittedName>
</protein>
<dbReference type="PROSITE" id="PS00688">
    <property type="entry name" value="SIGMA54_INTERACT_3"/>
    <property type="match status" value="1"/>
</dbReference>
<evidence type="ECO:0000256" key="3">
    <source>
        <dbReference type="ARBA" id="ARBA00023015"/>
    </source>
</evidence>
<dbReference type="InterPro" id="IPR009057">
    <property type="entry name" value="Homeodomain-like_sf"/>
</dbReference>
<dbReference type="InterPro" id="IPR025662">
    <property type="entry name" value="Sigma_54_int_dom_ATP-bd_1"/>
</dbReference>
<dbReference type="Gene3D" id="3.30.450.20">
    <property type="entry name" value="PAS domain"/>
    <property type="match status" value="1"/>
</dbReference>
<dbReference type="PANTHER" id="PTHR32071:SF100">
    <property type="entry name" value="RESPONSE REGULATOR PROTEIN PILR"/>
    <property type="match status" value="1"/>
</dbReference>
<dbReference type="Pfam" id="PF25601">
    <property type="entry name" value="AAA_lid_14"/>
    <property type="match status" value="1"/>
</dbReference>
<dbReference type="Gene3D" id="3.40.50.300">
    <property type="entry name" value="P-loop containing nucleotide triphosphate hydrolases"/>
    <property type="match status" value="1"/>
</dbReference>
<dbReference type="InterPro" id="IPR002197">
    <property type="entry name" value="HTH_Fis"/>
</dbReference>
<feature type="compositionally biased region" description="Polar residues" evidence="6">
    <location>
        <begin position="1"/>
        <end position="10"/>
    </location>
</feature>
<evidence type="ECO:0000313" key="8">
    <source>
        <dbReference type="EMBL" id="BDI06753.1"/>
    </source>
</evidence>
<dbReference type="Proteomes" id="UP001057498">
    <property type="component" value="Chromosome"/>
</dbReference>
<dbReference type="Pfam" id="PF02954">
    <property type="entry name" value="HTH_8"/>
    <property type="match status" value="1"/>
</dbReference>
<keyword evidence="1" id="KW-0547">Nucleotide-binding</keyword>
<sequence>MLPSDTTEQRLASPADEAPAATPTSLPELVSYLEDLPEPHILFDRRYRIAAANAAYRQQFAPGASVVGRTCYEVSHHFTVPCDEAGESCPLARSLRSGQRERVLHLHHTPQGETYVNIELVPLRDGSGEAAWFIEKMEPLRVAQGVPTADGLIGRSAPFQAMLELVARVGPSEASVLLLGESGTGKELVARAVHEASPRAARALVVVDCASLPESLFESELFGHEKGSFTGAYAARSGLVEAASGGTLFLDEVGDIPLTMQVKLLRLLESGTYRRVGSTELRRVDLRVVSATHRDLHTMVADGRFREDLFHRLGTFPIPLPALRERRDDIPLLATALLARVAPRRAPTLSAAALERLAAHDFPGNVRELRNVLERAALLTDGPVIERAQVEQALVLGSRRPPGVNLPGTWRLPAAAATVEPPADPLRQASHAALRHALAEHQGSRDALARRLGISPRTLYRKLRELEASAPDGPEEGRPS</sequence>
<dbReference type="SUPFAM" id="SSF55785">
    <property type="entry name" value="PYP-like sensor domain (PAS domain)"/>
    <property type="match status" value="1"/>
</dbReference>
<evidence type="ECO:0000259" key="7">
    <source>
        <dbReference type="PROSITE" id="PS50045"/>
    </source>
</evidence>
<keyword evidence="4" id="KW-0238">DNA-binding</keyword>
<accession>A0ABN6PRP4</accession>
<dbReference type="InterPro" id="IPR013656">
    <property type="entry name" value="PAS_4"/>
</dbReference>